<dbReference type="Proteomes" id="UP000507222">
    <property type="component" value="Unassembled WGS sequence"/>
</dbReference>
<sequence>MQQTQSPPSKRNHSPSLLLQCSELVLSWLTPQELATISLTCSTLHTISKSITLRRASDASRAFESHPIPFHNSVDEHPAPILGLQFFLHTNRTRWLDLEFKRCVSWTIRESVSMGVNARHVGKREMGPMGVRVLVALTTSLRSVGRVVSVGWIVAIG</sequence>
<evidence type="ECO:0000313" key="1">
    <source>
        <dbReference type="EMBL" id="CAB4285880.1"/>
    </source>
</evidence>
<organism evidence="1 2">
    <name type="scientific">Prunus armeniaca</name>
    <name type="common">Apricot</name>
    <name type="synonym">Armeniaca vulgaris</name>
    <dbReference type="NCBI Taxonomy" id="36596"/>
    <lineage>
        <taxon>Eukaryota</taxon>
        <taxon>Viridiplantae</taxon>
        <taxon>Streptophyta</taxon>
        <taxon>Embryophyta</taxon>
        <taxon>Tracheophyta</taxon>
        <taxon>Spermatophyta</taxon>
        <taxon>Magnoliopsida</taxon>
        <taxon>eudicotyledons</taxon>
        <taxon>Gunneridae</taxon>
        <taxon>Pentapetalae</taxon>
        <taxon>rosids</taxon>
        <taxon>fabids</taxon>
        <taxon>Rosales</taxon>
        <taxon>Rosaceae</taxon>
        <taxon>Amygdaloideae</taxon>
        <taxon>Amygdaleae</taxon>
        <taxon>Prunus</taxon>
    </lineage>
</organism>
<gene>
    <name evidence="1" type="ORF">CURHAP_LOCUS41880</name>
</gene>
<evidence type="ECO:0000313" key="2">
    <source>
        <dbReference type="Proteomes" id="UP000507222"/>
    </source>
</evidence>
<dbReference type="AlphaFoldDB" id="A0A6J5VA19"/>
<proteinExistence type="predicted"/>
<dbReference type="EMBL" id="CAEKDK010000007">
    <property type="protein sequence ID" value="CAB4285880.1"/>
    <property type="molecule type" value="Genomic_DNA"/>
</dbReference>
<accession>A0A6J5VA19</accession>
<evidence type="ECO:0008006" key="3">
    <source>
        <dbReference type="Google" id="ProtNLM"/>
    </source>
</evidence>
<protein>
    <recommendedName>
        <fullName evidence="3">F-box domain-containing protein</fullName>
    </recommendedName>
</protein>
<dbReference type="SUPFAM" id="SSF81383">
    <property type="entry name" value="F-box domain"/>
    <property type="match status" value="1"/>
</dbReference>
<reference evidence="1 2" key="1">
    <citation type="submission" date="2020-05" db="EMBL/GenBank/DDBJ databases">
        <authorList>
            <person name="Campoy J."/>
            <person name="Schneeberger K."/>
            <person name="Spophaly S."/>
        </authorList>
    </citation>
    <scope>NUCLEOTIDE SEQUENCE [LARGE SCALE GENOMIC DNA]</scope>
    <source>
        <strain evidence="1">PruArmRojPasFocal</strain>
    </source>
</reference>
<name>A0A6J5VA19_PRUAR</name>
<dbReference type="InterPro" id="IPR036047">
    <property type="entry name" value="F-box-like_dom_sf"/>
</dbReference>